<evidence type="ECO:0000256" key="1">
    <source>
        <dbReference type="SAM" id="MobiDB-lite"/>
    </source>
</evidence>
<dbReference type="AlphaFoldDB" id="I1BKG2"/>
<reference evidence="2 3" key="1">
    <citation type="journal article" date="2009" name="PLoS Genet.">
        <title>Genomic analysis of the basal lineage fungus Rhizopus oryzae reveals a whole-genome duplication.</title>
        <authorList>
            <person name="Ma L.-J."/>
            <person name="Ibrahim A.S."/>
            <person name="Skory C."/>
            <person name="Grabherr M.G."/>
            <person name="Burger G."/>
            <person name="Butler M."/>
            <person name="Elias M."/>
            <person name="Idnurm A."/>
            <person name="Lang B.F."/>
            <person name="Sone T."/>
            <person name="Abe A."/>
            <person name="Calvo S.E."/>
            <person name="Corrochano L.M."/>
            <person name="Engels R."/>
            <person name="Fu J."/>
            <person name="Hansberg W."/>
            <person name="Kim J.-M."/>
            <person name="Kodira C.D."/>
            <person name="Koehrsen M.J."/>
            <person name="Liu B."/>
            <person name="Miranda-Saavedra D."/>
            <person name="O'Leary S."/>
            <person name="Ortiz-Castellanos L."/>
            <person name="Poulter R."/>
            <person name="Rodriguez-Romero J."/>
            <person name="Ruiz-Herrera J."/>
            <person name="Shen Y.-Q."/>
            <person name="Zeng Q."/>
            <person name="Galagan J."/>
            <person name="Birren B.W."/>
            <person name="Cuomo C.A."/>
            <person name="Wickes B.L."/>
        </authorList>
    </citation>
    <scope>NUCLEOTIDE SEQUENCE [LARGE SCALE GENOMIC DNA]</scope>
    <source>
        <strain evidence="3">RA 99-880 / ATCC MYA-4621 / FGSC 9543 / NRRL 43880</strain>
    </source>
</reference>
<keyword evidence="3" id="KW-1185">Reference proteome</keyword>
<organism evidence="2 3">
    <name type="scientific">Rhizopus delemar (strain RA 99-880 / ATCC MYA-4621 / FGSC 9543 / NRRL 43880)</name>
    <name type="common">Mucormycosis agent</name>
    <name type="synonym">Rhizopus arrhizus var. delemar</name>
    <dbReference type="NCBI Taxonomy" id="246409"/>
    <lineage>
        <taxon>Eukaryota</taxon>
        <taxon>Fungi</taxon>
        <taxon>Fungi incertae sedis</taxon>
        <taxon>Mucoromycota</taxon>
        <taxon>Mucoromycotina</taxon>
        <taxon>Mucoromycetes</taxon>
        <taxon>Mucorales</taxon>
        <taxon>Mucorineae</taxon>
        <taxon>Rhizopodaceae</taxon>
        <taxon>Rhizopus</taxon>
    </lineage>
</organism>
<dbReference type="VEuPathDB" id="FungiDB:RO3G_01396"/>
<dbReference type="STRING" id="246409.I1BKG2"/>
<proteinExistence type="predicted"/>
<dbReference type="EMBL" id="CH476732">
    <property type="protein sequence ID" value="EIE76692.1"/>
    <property type="molecule type" value="Genomic_DNA"/>
</dbReference>
<feature type="region of interest" description="Disordered" evidence="1">
    <location>
        <begin position="1"/>
        <end position="35"/>
    </location>
</feature>
<dbReference type="OMA" id="DAYFIDM"/>
<dbReference type="InParanoid" id="I1BKG2"/>
<feature type="region of interest" description="Disordered" evidence="1">
    <location>
        <begin position="103"/>
        <end position="122"/>
    </location>
</feature>
<evidence type="ECO:0000313" key="2">
    <source>
        <dbReference type="EMBL" id="EIE76692.1"/>
    </source>
</evidence>
<name>I1BKG2_RHIO9</name>
<dbReference type="RefSeq" id="XP_067512088.1">
    <property type="nucleotide sequence ID" value="XM_067655987.1"/>
</dbReference>
<dbReference type="Proteomes" id="UP000009138">
    <property type="component" value="Unassembled WGS sequence"/>
</dbReference>
<evidence type="ECO:0000313" key="3">
    <source>
        <dbReference type="Proteomes" id="UP000009138"/>
    </source>
</evidence>
<feature type="compositionally biased region" description="Basic and acidic residues" evidence="1">
    <location>
        <begin position="103"/>
        <end position="112"/>
    </location>
</feature>
<protein>
    <submittedName>
        <fullName evidence="2">Uncharacterized protein</fullName>
    </submittedName>
</protein>
<dbReference type="OrthoDB" id="5598843at2759"/>
<dbReference type="GeneID" id="93608368"/>
<sequence>MPGNHTKKQINIEKKESSTYKQPRKNSNVKKETKIVPNKAAGAAILSAVNSPPSPKLVQQSTTVTNTDKFNTNDLVEFLNMRFSGALTSYHDTNLDASLRPEKYESQQEKAWTKPVWGQKPI</sequence>
<accession>I1BKG2</accession>
<dbReference type="eggNOG" id="ENOG502TAKD">
    <property type="taxonomic scope" value="Eukaryota"/>
</dbReference>
<gene>
    <name evidence="2" type="ORF">RO3G_01396</name>
</gene>